<dbReference type="SFLD" id="SFLDS00005">
    <property type="entry name" value="Isoprenoid_Synthase_Type_I"/>
    <property type="match status" value="1"/>
</dbReference>
<dbReference type="SFLD" id="SFLDG01017">
    <property type="entry name" value="Polyprenyl_Transferase_Like"/>
    <property type="match status" value="1"/>
</dbReference>
<keyword evidence="3 7" id="KW-0808">Transferase</keyword>
<dbReference type="PANTHER" id="PTHR43281:SF1">
    <property type="entry name" value="FARNESYL DIPHOSPHATE SYNTHASE"/>
    <property type="match status" value="1"/>
</dbReference>
<sequence>MDQYLKEQKAWIDEKIYKKINEFTSEGRLRDSIIYSMKAGGKRLRPMLMKATFESFSDSDPLYVSPAIALEMLHTYTLIHDDLPAMDDDDMRRGRWTNHIEFDEATAILAGDSLLTMSFELISSDPSLSSEQKVFIVHQLSRAAGPKGMVAGQMWDMQYEDLETDVDTLKRIHSNKTGKLIAFSIITGGYLAGLEEGKLQKLKEIGEAVGLIFQIQDDILDVTGDTAKLGKATGSDESNLKSTYPKLLGLEGAKQEKQKYERRVEELLGDLEADETPLADLIGYMSQREY</sequence>
<evidence type="ECO:0000313" key="9">
    <source>
        <dbReference type="Proteomes" id="UP000198647"/>
    </source>
</evidence>
<evidence type="ECO:0000313" key="8">
    <source>
        <dbReference type="EMBL" id="SDX69756.1"/>
    </source>
</evidence>
<evidence type="ECO:0000256" key="6">
    <source>
        <dbReference type="ARBA" id="ARBA00023229"/>
    </source>
</evidence>
<protein>
    <submittedName>
        <fullName evidence="8">Geranylgeranyl diphosphate synthase, type II</fullName>
    </submittedName>
</protein>
<organism evidence="8 9">
    <name type="scientific">Salimicrobium album</name>
    <dbReference type="NCBI Taxonomy" id="50717"/>
    <lineage>
        <taxon>Bacteria</taxon>
        <taxon>Bacillati</taxon>
        <taxon>Bacillota</taxon>
        <taxon>Bacilli</taxon>
        <taxon>Bacillales</taxon>
        <taxon>Bacillaceae</taxon>
        <taxon>Salimicrobium</taxon>
    </lineage>
</organism>
<dbReference type="EMBL" id="FNOS01000002">
    <property type="protein sequence ID" value="SDX69756.1"/>
    <property type="molecule type" value="Genomic_DNA"/>
</dbReference>
<comment type="cofactor">
    <cofactor evidence="1">
        <name>Mg(2+)</name>
        <dbReference type="ChEBI" id="CHEBI:18420"/>
    </cofactor>
</comment>
<reference evidence="8 9" key="1">
    <citation type="submission" date="2016-10" db="EMBL/GenBank/DDBJ databases">
        <authorList>
            <person name="Varghese N."/>
            <person name="Submissions S."/>
        </authorList>
    </citation>
    <scope>NUCLEOTIDE SEQUENCE [LARGE SCALE GENOMIC DNA]</scope>
    <source>
        <strain evidence="8 9">DSM 20748</strain>
    </source>
</reference>
<evidence type="ECO:0000256" key="7">
    <source>
        <dbReference type="RuleBase" id="RU004466"/>
    </source>
</evidence>
<dbReference type="PANTHER" id="PTHR43281">
    <property type="entry name" value="FARNESYL DIPHOSPHATE SYNTHASE"/>
    <property type="match status" value="1"/>
</dbReference>
<evidence type="ECO:0000256" key="1">
    <source>
        <dbReference type="ARBA" id="ARBA00001946"/>
    </source>
</evidence>
<proteinExistence type="inferred from homology"/>
<dbReference type="PROSITE" id="PS00723">
    <property type="entry name" value="POLYPRENYL_SYNTHASE_1"/>
    <property type="match status" value="1"/>
</dbReference>
<comment type="caution">
    <text evidence="8">The sequence shown here is derived from an EMBL/GenBank/DDBJ whole genome shotgun (WGS) entry which is preliminary data.</text>
</comment>
<dbReference type="Proteomes" id="UP000198647">
    <property type="component" value="Unassembled WGS sequence"/>
</dbReference>
<dbReference type="SUPFAM" id="SSF48576">
    <property type="entry name" value="Terpenoid synthases"/>
    <property type="match status" value="1"/>
</dbReference>
<dbReference type="InterPro" id="IPR053378">
    <property type="entry name" value="Prenyl_diphosphate_synthase"/>
</dbReference>
<gene>
    <name evidence="8" type="ORF">SAMN04488081_1102</name>
</gene>
<keyword evidence="9" id="KW-1185">Reference proteome</keyword>
<dbReference type="CDD" id="cd00685">
    <property type="entry name" value="Trans_IPPS_HT"/>
    <property type="match status" value="1"/>
</dbReference>
<evidence type="ECO:0000256" key="3">
    <source>
        <dbReference type="ARBA" id="ARBA00022679"/>
    </source>
</evidence>
<dbReference type="NCBIfam" id="NF045485">
    <property type="entry name" value="FPPsyn"/>
    <property type="match status" value="1"/>
</dbReference>
<keyword evidence="5" id="KW-0460">Magnesium</keyword>
<accession>A0A1H3DTM0</accession>
<dbReference type="Gene3D" id="1.10.600.10">
    <property type="entry name" value="Farnesyl Diphosphate Synthase"/>
    <property type="match status" value="1"/>
</dbReference>
<dbReference type="InterPro" id="IPR000092">
    <property type="entry name" value="Polyprenyl_synt"/>
</dbReference>
<dbReference type="PROSITE" id="PS00444">
    <property type="entry name" value="POLYPRENYL_SYNTHASE_2"/>
    <property type="match status" value="1"/>
</dbReference>
<evidence type="ECO:0000256" key="2">
    <source>
        <dbReference type="ARBA" id="ARBA00006706"/>
    </source>
</evidence>
<dbReference type="InterPro" id="IPR008949">
    <property type="entry name" value="Isoprenoid_synthase_dom_sf"/>
</dbReference>
<keyword evidence="4" id="KW-0479">Metal-binding</keyword>
<dbReference type="Pfam" id="PF00348">
    <property type="entry name" value="polyprenyl_synt"/>
    <property type="match status" value="1"/>
</dbReference>
<keyword evidence="6" id="KW-0414">Isoprene biosynthesis</keyword>
<dbReference type="InterPro" id="IPR033749">
    <property type="entry name" value="Polyprenyl_synt_CS"/>
</dbReference>
<evidence type="ECO:0000256" key="4">
    <source>
        <dbReference type="ARBA" id="ARBA00022723"/>
    </source>
</evidence>
<comment type="similarity">
    <text evidence="2 7">Belongs to the FPP/GGPP synthase family.</text>
</comment>
<dbReference type="RefSeq" id="WP_093106158.1">
    <property type="nucleotide sequence ID" value="NZ_FNOS01000002.1"/>
</dbReference>
<name>A0A1H3DTM0_9BACI</name>
<evidence type="ECO:0000256" key="5">
    <source>
        <dbReference type="ARBA" id="ARBA00022842"/>
    </source>
</evidence>